<dbReference type="PATRIC" id="fig|28229.3.peg.2366"/>
<protein>
    <submittedName>
        <fullName evidence="5">Uncharacterized protein</fullName>
    </submittedName>
</protein>
<keyword evidence="1" id="KW-0732">Signal</keyword>
<dbReference type="InterPro" id="IPR057162">
    <property type="entry name" value="DUF7840"/>
</dbReference>
<evidence type="ECO:0000313" key="6">
    <source>
        <dbReference type="Proteomes" id="UP000029868"/>
    </source>
</evidence>
<organism evidence="5 6">
    <name type="scientific">Colwellia psychrerythraea</name>
    <name type="common">Vibrio psychroerythus</name>
    <dbReference type="NCBI Taxonomy" id="28229"/>
    <lineage>
        <taxon>Bacteria</taxon>
        <taxon>Pseudomonadati</taxon>
        <taxon>Pseudomonadota</taxon>
        <taxon>Gammaproteobacteria</taxon>
        <taxon>Alteromonadales</taxon>
        <taxon>Colwelliaceae</taxon>
        <taxon>Colwellia</taxon>
    </lineage>
</organism>
<feature type="domain" description="Lnb N-terminal periplasmic" evidence="2">
    <location>
        <begin position="118"/>
        <end position="288"/>
    </location>
</feature>
<sequence length="620" mass="70914">MNLKASLLSFSLIFLMAIQANAQQPENFTQLAQTEQWRALLHINTQKQGSEIESYVDDASFFLAPDGAVNPESELLATISALKEQADTQCKFPARTLFLLENITTLSKDVKPFYCQEYRDWRNKLNTSRVVLVFASAQLNSPSSMYGHTFLRFDPESVEQDSTYLSYALNFGATVPDGDAGFLYAARGLTGGYPGNFAANPYFEKIKEYNRLENRDLWEYKLNLKQDEIDAMLAHIWELQGIDFEYYFFDENCSFRLLELLDVARPGLYLANNFPVTAMPLDTVRVVQDAELIADTHYRPSILTELKVQLAMLTDDENILALALSKDIKVLKKPEFISLPIKQQQIIVDSAYRYLRYQNTFNGRPKETTRRSYLLLRRLSENPSKLSIPIEQPQRPDLGHKTAMLGFSLGQNLDKSFVEVKYRGSYHDLLDPIAGYYQGMSLNMVNVMLRAYEGGDIKLEKAELLDIVSLSTRDSYFSPWSWKANISLEQQWTLDKEVLVTQGSGGGGVSYELLDNTHIFAFATGRLEFNRKLDSFAAVAPGAQVGLLHYWPKSTLLVEAEHYQFLFDQTQRSRVSFQQSIPLGDNDSLRLSADFHRVEGKEQQPVNSFQEFKLEYRHYF</sequence>
<feature type="domain" description="DUF7840" evidence="3">
    <location>
        <begin position="393"/>
        <end position="619"/>
    </location>
</feature>
<dbReference type="EMBL" id="JQEC01000029">
    <property type="protein sequence ID" value="KGJ92824.1"/>
    <property type="molecule type" value="Genomic_DNA"/>
</dbReference>
<dbReference type="Pfam" id="PF13387">
    <property type="entry name" value="Lnb_N"/>
    <property type="match status" value="1"/>
</dbReference>
<dbReference type="InterPro" id="IPR025178">
    <property type="entry name" value="Lnb_N"/>
</dbReference>
<name>A0A099KPX5_COLPS</name>
<evidence type="ECO:0000259" key="2">
    <source>
        <dbReference type="Pfam" id="PF13387"/>
    </source>
</evidence>
<feature type="signal peptide" evidence="1">
    <location>
        <begin position="1"/>
        <end position="22"/>
    </location>
</feature>
<dbReference type="OrthoDB" id="9759948at2"/>
<dbReference type="InterPro" id="IPR057165">
    <property type="entry name" value="DUF7843"/>
</dbReference>
<feature type="domain" description="DUF7843" evidence="4">
    <location>
        <begin position="30"/>
        <end position="101"/>
    </location>
</feature>
<accession>A0A099KPX5</accession>
<dbReference type="Pfam" id="PF25222">
    <property type="entry name" value="DUF7840"/>
    <property type="match status" value="1"/>
</dbReference>
<dbReference type="Proteomes" id="UP000029868">
    <property type="component" value="Unassembled WGS sequence"/>
</dbReference>
<reference evidence="5 6" key="1">
    <citation type="submission" date="2014-08" db="EMBL/GenBank/DDBJ databases">
        <title>Genomic and Phenotypic Diversity of Colwellia psychrerythraea strains from Disparate Marine Basins.</title>
        <authorList>
            <person name="Techtmann S.M."/>
            <person name="Stelling S.C."/>
            <person name="Utturkar S.M."/>
            <person name="Alshibli N."/>
            <person name="Harris A."/>
            <person name="Brown S.D."/>
            <person name="Hazen T.C."/>
        </authorList>
    </citation>
    <scope>NUCLEOTIDE SEQUENCE [LARGE SCALE GENOMIC DNA]</scope>
    <source>
        <strain evidence="5 6">GAB14E</strain>
    </source>
</reference>
<proteinExistence type="predicted"/>
<evidence type="ECO:0000259" key="3">
    <source>
        <dbReference type="Pfam" id="PF25222"/>
    </source>
</evidence>
<evidence type="ECO:0000256" key="1">
    <source>
        <dbReference type="SAM" id="SignalP"/>
    </source>
</evidence>
<dbReference type="RefSeq" id="WP_033082398.1">
    <property type="nucleotide sequence ID" value="NZ_JQEC01000029.1"/>
</dbReference>
<evidence type="ECO:0000313" key="5">
    <source>
        <dbReference type="EMBL" id="KGJ92824.1"/>
    </source>
</evidence>
<gene>
    <name evidence="5" type="ORF">GAB14E_2740</name>
</gene>
<evidence type="ECO:0000259" key="4">
    <source>
        <dbReference type="Pfam" id="PF25225"/>
    </source>
</evidence>
<dbReference type="Pfam" id="PF25225">
    <property type="entry name" value="DUF7843"/>
    <property type="match status" value="1"/>
</dbReference>
<comment type="caution">
    <text evidence="5">The sequence shown here is derived from an EMBL/GenBank/DDBJ whole genome shotgun (WGS) entry which is preliminary data.</text>
</comment>
<feature type="chain" id="PRO_5001948970" evidence="1">
    <location>
        <begin position="23"/>
        <end position="620"/>
    </location>
</feature>
<dbReference type="AlphaFoldDB" id="A0A099KPX5"/>